<comment type="caution">
    <text evidence="1">The sequence shown here is derived from an EMBL/GenBank/DDBJ whole genome shotgun (WGS) entry which is preliminary data.</text>
</comment>
<reference evidence="1" key="1">
    <citation type="submission" date="2024-03" db="EMBL/GenBank/DDBJ databases">
        <title>WGS assembly of Saponaria officinalis var. Norfolk2.</title>
        <authorList>
            <person name="Jenkins J."/>
            <person name="Shu S."/>
            <person name="Grimwood J."/>
            <person name="Barry K."/>
            <person name="Goodstein D."/>
            <person name="Schmutz J."/>
            <person name="Leebens-Mack J."/>
            <person name="Osbourn A."/>
        </authorList>
    </citation>
    <scope>NUCLEOTIDE SEQUENCE [LARGE SCALE GENOMIC DNA]</scope>
    <source>
        <strain evidence="1">JIC</strain>
    </source>
</reference>
<accession>A0AAW1IL68</accession>
<dbReference type="Proteomes" id="UP001443914">
    <property type="component" value="Unassembled WGS sequence"/>
</dbReference>
<proteinExistence type="predicted"/>
<gene>
    <name evidence="1" type="ORF">RND81_09G106600</name>
</gene>
<dbReference type="AlphaFoldDB" id="A0AAW1IL68"/>
<sequence>MHPNGNGEFFRSSNISANTCTSLFIHVLYEVNVFPRHTLFCQNSPKDFSRHPIISLFQINKNHMQIFLLGPMMFHQLSHDMDCIHSRPSGHKSELVIRDVYTFSKPLLDYSLPQFHRMTHKFDSPIIGTLLDITFVLIQRDDSASPPSRWHLVAHPNLVEEHG</sequence>
<name>A0AAW1IL68_SAPOF</name>
<evidence type="ECO:0000313" key="1">
    <source>
        <dbReference type="EMBL" id="KAK9690126.1"/>
    </source>
</evidence>
<dbReference type="EMBL" id="JBDFQZ010000009">
    <property type="protein sequence ID" value="KAK9690126.1"/>
    <property type="molecule type" value="Genomic_DNA"/>
</dbReference>
<organism evidence="1 2">
    <name type="scientific">Saponaria officinalis</name>
    <name type="common">Common soapwort</name>
    <name type="synonym">Lychnis saponaria</name>
    <dbReference type="NCBI Taxonomy" id="3572"/>
    <lineage>
        <taxon>Eukaryota</taxon>
        <taxon>Viridiplantae</taxon>
        <taxon>Streptophyta</taxon>
        <taxon>Embryophyta</taxon>
        <taxon>Tracheophyta</taxon>
        <taxon>Spermatophyta</taxon>
        <taxon>Magnoliopsida</taxon>
        <taxon>eudicotyledons</taxon>
        <taxon>Gunneridae</taxon>
        <taxon>Pentapetalae</taxon>
        <taxon>Caryophyllales</taxon>
        <taxon>Caryophyllaceae</taxon>
        <taxon>Caryophylleae</taxon>
        <taxon>Saponaria</taxon>
    </lineage>
</organism>
<protein>
    <submittedName>
        <fullName evidence="1">Uncharacterized protein</fullName>
    </submittedName>
</protein>
<evidence type="ECO:0000313" key="2">
    <source>
        <dbReference type="Proteomes" id="UP001443914"/>
    </source>
</evidence>
<keyword evidence="2" id="KW-1185">Reference proteome</keyword>